<dbReference type="InterPro" id="IPR012133">
    <property type="entry name" value="Alpha-hydoxy_acid_DH_FMN"/>
</dbReference>
<dbReference type="InterPro" id="IPR000262">
    <property type="entry name" value="FMN-dep_DH"/>
</dbReference>
<keyword evidence="4" id="KW-0560">Oxidoreductase</keyword>
<dbReference type="EMBL" id="FMCW01000014">
    <property type="protein sequence ID" value="SCE93188.1"/>
    <property type="molecule type" value="Genomic_DNA"/>
</dbReference>
<dbReference type="PROSITE" id="PS00557">
    <property type="entry name" value="FMN_HYDROXY_ACID_DH_1"/>
    <property type="match status" value="1"/>
</dbReference>
<feature type="binding site" evidence="7">
    <location>
        <position position="179"/>
    </location>
    <ligand>
        <name>FMN</name>
        <dbReference type="ChEBI" id="CHEBI:58210"/>
    </ligand>
</feature>
<dbReference type="PIRSF" id="PIRSF000138">
    <property type="entry name" value="Al-hdrx_acd_dh"/>
    <property type="match status" value="1"/>
</dbReference>
<proteinExistence type="inferred from homology"/>
<feature type="binding site" evidence="7">
    <location>
        <position position="278"/>
    </location>
    <ligand>
        <name>FMN</name>
        <dbReference type="ChEBI" id="CHEBI:58210"/>
    </ligand>
</feature>
<protein>
    <submittedName>
        <fullName evidence="9">4-hydroxymandelate oxidase</fullName>
    </submittedName>
</protein>
<dbReference type="CDD" id="cd02809">
    <property type="entry name" value="alpha_hydroxyacid_oxid_FMN"/>
    <property type="match status" value="1"/>
</dbReference>
<feature type="binding site" evidence="7">
    <location>
        <position position="283"/>
    </location>
    <ligand>
        <name>glyoxylate</name>
        <dbReference type="ChEBI" id="CHEBI:36655"/>
    </ligand>
</feature>
<evidence type="ECO:0000256" key="5">
    <source>
        <dbReference type="ARBA" id="ARBA00024042"/>
    </source>
</evidence>
<sequence length="384" mass="38884">MAEPLAPAAPAPPGTAPAAASAGAVPFAASLADFAALAREVLPPEVYDFVAGGSGAETALAANRAALDRVAVLPRMLRGIDRPRTDAPLLGRAQDLPVAVAPMAYQRLVHPDGEPALAAAAGAAGVPYVASTLSSATIEQIAAAGGPVWFQLYWLRDRGMVRELVDRAQRAGCTALMLTVDVPILGPRLRDVRNGFALPPQVAAANLPGSRDDLAHAGTPGTSAVARHTSAAFASALTWSDVAWLRGRTDLPLVVKGVLDPRDAVLAADAGADAVVVSNHGGRQLDAAPAGLTMLPQVRTAVGDRCEVLVDGGISGGVDVLRALALGASGVLVGRPLLWALAVGGRAGADAAFALLAAELRDALTLAGCADPAEARDLRTITEG</sequence>
<feature type="domain" description="FMN hydroxy acid dehydrogenase" evidence="8">
    <location>
        <begin position="23"/>
        <end position="384"/>
    </location>
</feature>
<feature type="binding site" evidence="7">
    <location>
        <position position="151"/>
    </location>
    <ligand>
        <name>FMN</name>
        <dbReference type="ChEBI" id="CHEBI:58210"/>
    </ligand>
</feature>
<dbReference type="PROSITE" id="PS51349">
    <property type="entry name" value="FMN_HYDROXY_ACID_DH_2"/>
    <property type="match status" value="1"/>
</dbReference>
<dbReference type="PANTHER" id="PTHR10578">
    <property type="entry name" value="S -2-HYDROXY-ACID OXIDASE-RELATED"/>
    <property type="match status" value="1"/>
</dbReference>
<dbReference type="RefSeq" id="WP_256091970.1">
    <property type="nucleotide sequence ID" value="NZ_FMCW01000014.1"/>
</dbReference>
<dbReference type="InterPro" id="IPR037396">
    <property type="entry name" value="FMN_HAD"/>
</dbReference>
<accession>A0A1C4WAF9</accession>
<dbReference type="Proteomes" id="UP000199375">
    <property type="component" value="Unassembled WGS sequence"/>
</dbReference>
<feature type="binding site" evidence="7">
    <location>
        <position position="153"/>
    </location>
    <ligand>
        <name>glyoxylate</name>
        <dbReference type="ChEBI" id="CHEBI:36655"/>
    </ligand>
</feature>
<dbReference type="PANTHER" id="PTHR10578:SF107">
    <property type="entry name" value="2-HYDROXYACID OXIDASE 1"/>
    <property type="match status" value="1"/>
</dbReference>
<dbReference type="AlphaFoldDB" id="A0A1C4WAF9"/>
<feature type="binding site" evidence="7">
    <location>
        <position position="188"/>
    </location>
    <ligand>
        <name>glyoxylate</name>
        <dbReference type="ChEBI" id="CHEBI:36655"/>
    </ligand>
</feature>
<dbReference type="Gene3D" id="3.20.20.70">
    <property type="entry name" value="Aldolase class I"/>
    <property type="match status" value="1"/>
</dbReference>
<reference evidence="9 10" key="1">
    <citation type="submission" date="2016-06" db="EMBL/GenBank/DDBJ databases">
        <authorList>
            <person name="Kjaerup R.B."/>
            <person name="Dalgaard T.S."/>
            <person name="Juul-Madsen H.R."/>
        </authorList>
    </citation>
    <scope>NUCLEOTIDE SEQUENCE [LARGE SCALE GENOMIC DNA]</scope>
    <source>
        <strain evidence="9 10">DSM 45626</strain>
    </source>
</reference>
<feature type="binding site" evidence="7">
    <location>
        <position position="280"/>
    </location>
    <ligand>
        <name>glyoxylate</name>
        <dbReference type="ChEBI" id="CHEBI:36655"/>
    </ligand>
</feature>
<evidence type="ECO:0000256" key="3">
    <source>
        <dbReference type="ARBA" id="ARBA00022643"/>
    </source>
</evidence>
<organism evidence="9 10">
    <name type="scientific">Micromonospora haikouensis</name>
    <dbReference type="NCBI Taxonomy" id="686309"/>
    <lineage>
        <taxon>Bacteria</taxon>
        <taxon>Bacillati</taxon>
        <taxon>Actinomycetota</taxon>
        <taxon>Actinomycetes</taxon>
        <taxon>Micromonosporales</taxon>
        <taxon>Micromonosporaceae</taxon>
        <taxon>Micromonospora</taxon>
    </lineage>
</organism>
<dbReference type="Pfam" id="PF01070">
    <property type="entry name" value="FMN_dh"/>
    <property type="match status" value="1"/>
</dbReference>
<evidence type="ECO:0000256" key="2">
    <source>
        <dbReference type="ARBA" id="ARBA00022630"/>
    </source>
</evidence>
<dbReference type="GO" id="GO:0016614">
    <property type="term" value="F:oxidoreductase activity, acting on CH-OH group of donors"/>
    <property type="evidence" value="ECO:0007669"/>
    <property type="project" value="UniProtKB-ARBA"/>
</dbReference>
<evidence type="ECO:0000256" key="1">
    <source>
        <dbReference type="ARBA" id="ARBA00001917"/>
    </source>
</evidence>
<gene>
    <name evidence="9" type="ORF">GA0070558_11473</name>
</gene>
<comment type="similarity">
    <text evidence="5">Belongs to the FMN-dependent alpha-hydroxy acid dehydrogenase family.</text>
</comment>
<dbReference type="SUPFAM" id="SSF51395">
    <property type="entry name" value="FMN-linked oxidoreductases"/>
    <property type="match status" value="1"/>
</dbReference>
<feature type="binding site" evidence="7">
    <location>
        <position position="131"/>
    </location>
    <ligand>
        <name>FMN</name>
        <dbReference type="ChEBI" id="CHEBI:58210"/>
    </ligand>
</feature>
<keyword evidence="3 7" id="KW-0288">FMN</keyword>
<name>A0A1C4WAF9_9ACTN</name>
<dbReference type="InterPro" id="IPR013785">
    <property type="entry name" value="Aldolase_TIM"/>
</dbReference>
<evidence type="ECO:0000313" key="9">
    <source>
        <dbReference type="EMBL" id="SCE93188.1"/>
    </source>
</evidence>
<evidence type="ECO:0000313" key="10">
    <source>
        <dbReference type="Proteomes" id="UP000199375"/>
    </source>
</evidence>
<comment type="cofactor">
    <cofactor evidence="1">
        <name>FMN</name>
        <dbReference type="ChEBI" id="CHEBI:58210"/>
    </cofactor>
</comment>
<evidence type="ECO:0000256" key="4">
    <source>
        <dbReference type="ARBA" id="ARBA00023002"/>
    </source>
</evidence>
<feature type="binding site" evidence="7">
    <location>
        <begin position="334"/>
        <end position="335"/>
    </location>
    <ligand>
        <name>FMN</name>
        <dbReference type="ChEBI" id="CHEBI:58210"/>
    </ligand>
</feature>
<evidence type="ECO:0000259" key="8">
    <source>
        <dbReference type="PROSITE" id="PS51349"/>
    </source>
</evidence>
<evidence type="ECO:0000256" key="6">
    <source>
        <dbReference type="PIRSR" id="PIRSR000138-1"/>
    </source>
</evidence>
<feature type="binding site" evidence="7">
    <location>
        <position position="256"/>
    </location>
    <ligand>
        <name>FMN</name>
        <dbReference type="ChEBI" id="CHEBI:58210"/>
    </ligand>
</feature>
<keyword evidence="2 7" id="KW-0285">Flavoprotein</keyword>
<dbReference type="FunFam" id="3.20.20.70:FF:000029">
    <property type="entry name" value="L-lactate dehydrogenase"/>
    <property type="match status" value="1"/>
</dbReference>
<dbReference type="InterPro" id="IPR008259">
    <property type="entry name" value="FMN_hydac_DH_AS"/>
</dbReference>
<feature type="active site" description="Proton acceptor" evidence="6">
    <location>
        <position position="280"/>
    </location>
</feature>
<feature type="binding site" evidence="7">
    <location>
        <begin position="102"/>
        <end position="104"/>
    </location>
    <ligand>
        <name>FMN</name>
        <dbReference type="ChEBI" id="CHEBI:58210"/>
    </ligand>
</feature>
<dbReference type="GO" id="GO:0010181">
    <property type="term" value="F:FMN binding"/>
    <property type="evidence" value="ECO:0007669"/>
    <property type="project" value="InterPro"/>
</dbReference>
<evidence type="ECO:0000256" key="7">
    <source>
        <dbReference type="PIRSR" id="PIRSR000138-2"/>
    </source>
</evidence>